<sequence>MSPITSLHADEVAAPPSGSTSVSASFSASIMSAETTQDSGQYQGFAKSIDAEIDRMVLTVAPSAGAQPMSEPTGSRPNRPMDAYVDMSAGIPSRSASASGAGTTVRPGPRSAQSAVPSQESPLPRYDDLPDPPPVPPGSEAQNAAPSNRLALNQPPSPETPPMMWGRNSVGSSGDTRAPLIPSQGNHLTGRERLVRDGRNLNEPEYARVDLRYKRGSKCSVHSRHETSERYRLRMEPQPSLENDTSDSIELSPTPPRGMSSHFEAPRVGVLVPQRATNGDYIAIPMSPDYLPRINPLMEKEKWKNHSNDAIQAVASALYCKILVILGLAFPMAETISDNVPQGYYQLFYVYLFLVSLLFLMHVYLDVMWTRVSQHYKKKRLRSQSQSKNNNLPVVQGMTNANGDVMNANNSGANNLNASPRDVEDGSEDPIYQENLLPRPRVHYGSFYLRLGCVLFGIGGMIYSGIEIGMYFELNFDGTSECKNLFSVVRPVLQMIFVFSQMYFVFLNQKMNIYKNKFISRLGLMHMIATNLCVWLNVLILETNHEIHEAQLHNHGIDSLHGFNVSAGLFLNEHGDPMARALTERRKFPTLEHSTQGALSSQHFDLSNLVSLCSRKSNIMSKLLADSGPFLFPCTIEYSLICAAVLFVMWKNIADEHEHYKFQKKRRRVSNGANLNHMDLRDRPAHHYSVDCTHANTGLFTGIFVMVLTIISLIVFFVLIASRDPMLQASAITLASMTELSLYIVTSIAVIIGMYQVRGLWYETTRKMELDNLLLIVAQTGVFIYAAFSIIGSFFQLQDHLLAFLASLATLVQTTLQTVFILDASSRFAYCAEQVRRKPGREVVTFLLVCNLAMWAINTLETNRADSHPIQVKFYGGDWAWPIITHISMPLAIFYRFHSTVCLCEIWKKSFKYKPNSVAYINALVPLPQIPMIESMPDHIDESQNNLSVNDSKSMSDLNDEYMRNSSQDLGEDEDGQDSMELQNKENSLLSHSESDSFLPESSRHGGNGGITFVAQKPSINHNASFSQMSIRSKKEIINDPSLDISEWKKKGLDSLQAVASALYCKILVILGLAFPMSEVISSQVPRGYYQLFYVYLFLGSLLYLLFVYIDLLRNRAHRAVLRRRNWMENIKKKIVIGDVKAANPSGDSTFPTEDELKQLSPSPMQVYGSFYIRMGALRITKGSGCQTMFVLVRPLLKMIFVFVQMYFIFLNQKMNVYRRKLITRFGLMHMIATNICIWLHVLILETYHEITEITHKAHEGGHHEDDPHDHHHDDAHEALLADCSTEYNVMGQLLAGSGPFLFPCTIEYSLICAAILYMMWKNVVEEHEHFTFKKRRKKISIKMKIPMPKSDLDPGQGQQQRYSVDCSNANNGLFCGIFVMVFTIISLVVFFVLIKSTDDVLHQAAITVASWTEVILYTLTTLAVIIGMIQIRSLWYDSSKKIELDNFLLVVAQTGVLIYSSFSIIGAFFQWQEHLMAFIASLVTLIQTMMQTVFILDASNRFAYCAEQVKRKPGREVVTFLLVCNLAMWAINTLETNRADSHPIQVKFYGGEWVWPIITHFSMPLAIFYRFHSTVCLCEIWTNSFKYKEFLFEV</sequence>
<dbReference type="OMA" id="FIMMSSM"/>
<dbReference type="Pfam" id="PF03189">
    <property type="entry name" value="Otopetrin"/>
    <property type="match status" value="2"/>
</dbReference>
<keyword evidence="7 12" id="KW-1133">Transmembrane helix</keyword>
<keyword evidence="10" id="KW-0407">Ion channel</keyword>
<feature type="transmembrane region" description="Helical" evidence="12">
    <location>
        <begin position="880"/>
        <end position="904"/>
    </location>
</feature>
<feature type="transmembrane region" description="Helical" evidence="12">
    <location>
        <begin position="518"/>
        <end position="540"/>
    </location>
</feature>
<keyword evidence="14" id="KW-1185">Reference proteome</keyword>
<feature type="transmembrane region" description="Helical" evidence="12">
    <location>
        <begin position="1448"/>
        <end position="1470"/>
    </location>
</feature>
<evidence type="ECO:0000256" key="1">
    <source>
        <dbReference type="ARBA" id="ARBA00004651"/>
    </source>
</evidence>
<feature type="transmembrane region" description="Helical" evidence="12">
    <location>
        <begin position="699"/>
        <end position="720"/>
    </location>
</feature>
<keyword evidence="3" id="KW-0813">Transport</keyword>
<feature type="transmembrane region" description="Helical" evidence="12">
    <location>
        <begin position="1089"/>
        <end position="1110"/>
    </location>
</feature>
<comment type="similarity">
    <text evidence="2">Belongs to the otopetrin family.</text>
</comment>
<keyword evidence="6" id="KW-0375">Hydrogen ion transport</keyword>
<keyword evidence="4" id="KW-1003">Cell membrane</keyword>
<dbReference type="Proteomes" id="UP000318571">
    <property type="component" value="Chromosome 3"/>
</dbReference>
<evidence type="ECO:0000256" key="4">
    <source>
        <dbReference type="ARBA" id="ARBA00022475"/>
    </source>
</evidence>
<feature type="compositionally biased region" description="Polar residues" evidence="11">
    <location>
        <begin position="240"/>
        <end position="251"/>
    </location>
</feature>
<feature type="transmembrane region" description="Helical" evidence="12">
    <location>
        <begin position="1372"/>
        <end position="1395"/>
    </location>
</feature>
<evidence type="ECO:0000256" key="6">
    <source>
        <dbReference type="ARBA" id="ARBA00022781"/>
    </source>
</evidence>
<proteinExistence type="inferred from homology"/>
<dbReference type="GO" id="GO:0005886">
    <property type="term" value="C:plasma membrane"/>
    <property type="evidence" value="ECO:0007669"/>
    <property type="project" value="UniProtKB-SubCell"/>
</dbReference>
<keyword evidence="8" id="KW-0406">Ion transport</keyword>
<feature type="transmembrane region" description="Helical" evidence="12">
    <location>
        <begin position="1222"/>
        <end position="1245"/>
    </location>
</feature>
<feature type="compositionally biased region" description="Low complexity" evidence="11">
    <location>
        <begin position="13"/>
        <end position="26"/>
    </location>
</feature>
<evidence type="ECO:0000256" key="8">
    <source>
        <dbReference type="ARBA" id="ARBA00023065"/>
    </source>
</evidence>
<accession>A0A553P7D6</accession>
<protein>
    <recommendedName>
        <fullName evidence="15">Otopetrin</fullName>
    </recommendedName>
</protein>
<feature type="transmembrane region" description="Helical" evidence="12">
    <location>
        <begin position="1415"/>
        <end position="1436"/>
    </location>
</feature>
<feature type="transmembrane region" description="Helical" evidence="12">
    <location>
        <begin position="486"/>
        <end position="506"/>
    </location>
</feature>
<evidence type="ECO:0000256" key="11">
    <source>
        <dbReference type="SAM" id="MobiDB-lite"/>
    </source>
</evidence>
<evidence type="ECO:0000256" key="10">
    <source>
        <dbReference type="ARBA" id="ARBA00023303"/>
    </source>
</evidence>
<evidence type="ECO:0008006" key="15">
    <source>
        <dbReference type="Google" id="ProtNLM"/>
    </source>
</evidence>
<dbReference type="InterPro" id="IPR004878">
    <property type="entry name" value="Otopetrin"/>
</dbReference>
<feature type="region of interest" description="Disordered" evidence="11">
    <location>
        <begin position="1"/>
        <end position="26"/>
    </location>
</feature>
<feature type="transmembrane region" description="Helical" evidence="12">
    <location>
        <begin position="740"/>
        <end position="761"/>
    </location>
</feature>
<feature type="transmembrane region" description="Helical" evidence="12">
    <location>
        <begin position="1058"/>
        <end position="1077"/>
    </location>
</feature>
<dbReference type="PANTHER" id="PTHR21522:SF61">
    <property type="entry name" value="PROTON CHANNEL OTOPLC"/>
    <property type="match status" value="1"/>
</dbReference>
<evidence type="ECO:0000256" key="12">
    <source>
        <dbReference type="SAM" id="Phobius"/>
    </source>
</evidence>
<evidence type="ECO:0000256" key="2">
    <source>
        <dbReference type="ARBA" id="ARBA00006513"/>
    </source>
</evidence>
<keyword evidence="5 12" id="KW-0812">Transmembrane</keyword>
<evidence type="ECO:0000256" key="9">
    <source>
        <dbReference type="ARBA" id="ARBA00023136"/>
    </source>
</evidence>
<feature type="compositionally biased region" description="Low complexity" evidence="11">
    <location>
        <begin position="88"/>
        <end position="102"/>
    </location>
</feature>
<dbReference type="PANTHER" id="PTHR21522">
    <property type="entry name" value="PROTON CHANNEL OTOP"/>
    <property type="match status" value="1"/>
</dbReference>
<evidence type="ECO:0000313" key="14">
    <source>
        <dbReference type="Proteomes" id="UP000318571"/>
    </source>
</evidence>
<feature type="transmembrane region" description="Helical" evidence="12">
    <location>
        <begin position="447"/>
        <end position="466"/>
    </location>
</feature>
<evidence type="ECO:0000313" key="13">
    <source>
        <dbReference type="EMBL" id="TRY73602.1"/>
    </source>
</evidence>
<keyword evidence="9 12" id="KW-0472">Membrane</keyword>
<comment type="subcellular location">
    <subcellularLocation>
        <location evidence="1">Cell membrane</location>
        <topology evidence="1">Multi-pass membrane protein</topology>
    </subcellularLocation>
</comment>
<gene>
    <name evidence="13" type="ORF">TCAL_10164</name>
</gene>
<feature type="compositionally biased region" description="Basic and acidic residues" evidence="11">
    <location>
        <begin position="189"/>
        <end position="200"/>
    </location>
</feature>
<feature type="transmembrane region" description="Helical" evidence="12">
    <location>
        <begin position="773"/>
        <end position="795"/>
    </location>
</feature>
<feature type="transmembrane region" description="Helical" evidence="12">
    <location>
        <begin position="801"/>
        <end position="822"/>
    </location>
</feature>
<evidence type="ECO:0000256" key="5">
    <source>
        <dbReference type="ARBA" id="ARBA00022692"/>
    </source>
</evidence>
<feature type="region of interest" description="Disordered" evidence="11">
    <location>
        <begin position="60"/>
        <end position="200"/>
    </location>
</feature>
<feature type="transmembrane region" description="Helical" evidence="12">
    <location>
        <begin position="1554"/>
        <end position="1572"/>
    </location>
</feature>
<evidence type="ECO:0000256" key="3">
    <source>
        <dbReference type="ARBA" id="ARBA00022448"/>
    </source>
</evidence>
<comment type="caution">
    <text evidence="13">The sequence shown here is derived from an EMBL/GenBank/DDBJ whole genome shotgun (WGS) entry which is preliminary data.</text>
</comment>
<feature type="region of interest" description="Disordered" evidence="11">
    <location>
        <begin position="217"/>
        <end position="258"/>
    </location>
</feature>
<feature type="compositionally biased region" description="Basic and acidic residues" evidence="11">
    <location>
        <begin position="223"/>
        <end position="235"/>
    </location>
</feature>
<name>A0A553P7D6_TIGCA</name>
<dbReference type="GO" id="GO:0015252">
    <property type="term" value="F:proton channel activity"/>
    <property type="evidence" value="ECO:0007669"/>
    <property type="project" value="InterPro"/>
</dbReference>
<feature type="transmembrane region" description="Helical" evidence="12">
    <location>
        <begin position="630"/>
        <end position="650"/>
    </location>
</feature>
<evidence type="ECO:0000256" key="7">
    <source>
        <dbReference type="ARBA" id="ARBA00022989"/>
    </source>
</evidence>
<feature type="transmembrane region" description="Helical" evidence="12">
    <location>
        <begin position="350"/>
        <end position="372"/>
    </location>
</feature>
<feature type="transmembrane region" description="Helical" evidence="12">
    <location>
        <begin position="1189"/>
        <end position="1210"/>
    </location>
</feature>
<feature type="transmembrane region" description="Helical" evidence="12">
    <location>
        <begin position="1518"/>
        <end position="1534"/>
    </location>
</feature>
<feature type="transmembrane region" description="Helical" evidence="12">
    <location>
        <begin position="843"/>
        <end position="860"/>
    </location>
</feature>
<dbReference type="EMBL" id="VCGU01000007">
    <property type="protein sequence ID" value="TRY73602.1"/>
    <property type="molecule type" value="Genomic_DNA"/>
</dbReference>
<organism evidence="13 14">
    <name type="scientific">Tigriopus californicus</name>
    <name type="common">Marine copepod</name>
    <dbReference type="NCBI Taxonomy" id="6832"/>
    <lineage>
        <taxon>Eukaryota</taxon>
        <taxon>Metazoa</taxon>
        <taxon>Ecdysozoa</taxon>
        <taxon>Arthropoda</taxon>
        <taxon>Crustacea</taxon>
        <taxon>Multicrustacea</taxon>
        <taxon>Hexanauplia</taxon>
        <taxon>Copepoda</taxon>
        <taxon>Harpacticoida</taxon>
        <taxon>Harpacticidae</taxon>
        <taxon>Tigriopus</taxon>
    </lineage>
</organism>
<feature type="compositionally biased region" description="Polar residues" evidence="11">
    <location>
        <begin position="111"/>
        <end position="121"/>
    </location>
</feature>
<feature type="transmembrane region" description="Helical" evidence="12">
    <location>
        <begin position="310"/>
        <end position="330"/>
    </location>
</feature>
<reference evidence="13 14" key="1">
    <citation type="journal article" date="2018" name="Nat. Ecol. Evol.">
        <title>Genomic signatures of mitonuclear coevolution across populations of Tigriopus californicus.</title>
        <authorList>
            <person name="Barreto F.S."/>
            <person name="Watson E.T."/>
            <person name="Lima T.G."/>
            <person name="Willett C.S."/>
            <person name="Edmands S."/>
            <person name="Li W."/>
            <person name="Burton R.S."/>
        </authorList>
    </citation>
    <scope>NUCLEOTIDE SEQUENCE [LARGE SCALE GENOMIC DNA]</scope>
    <source>
        <strain evidence="13 14">San Diego</strain>
    </source>
</reference>
<feature type="transmembrane region" description="Helical" evidence="12">
    <location>
        <begin position="1476"/>
        <end position="1497"/>
    </location>
</feature>